<feature type="transmembrane region" description="Helical" evidence="1">
    <location>
        <begin position="40"/>
        <end position="62"/>
    </location>
</feature>
<organism evidence="3 4">
    <name type="scientific">Nocardioides phosphati</name>
    <dbReference type="NCBI Taxonomy" id="1867775"/>
    <lineage>
        <taxon>Bacteria</taxon>
        <taxon>Bacillati</taxon>
        <taxon>Actinomycetota</taxon>
        <taxon>Actinomycetes</taxon>
        <taxon>Propionibacteriales</taxon>
        <taxon>Nocardioidaceae</taxon>
        <taxon>Nocardioides</taxon>
    </lineage>
</organism>
<dbReference type="EMBL" id="BMNI01000001">
    <property type="protein sequence ID" value="GGO85671.1"/>
    <property type="molecule type" value="Genomic_DNA"/>
</dbReference>
<gene>
    <name evidence="3" type="ORF">GCM10011584_06170</name>
</gene>
<accession>A0ABQ2N879</accession>
<dbReference type="InterPro" id="IPR019251">
    <property type="entry name" value="DUF2231_TM"/>
</dbReference>
<feature type="transmembrane region" description="Helical" evidence="1">
    <location>
        <begin position="116"/>
        <end position="139"/>
    </location>
</feature>
<sequence length="154" mass="15217">MTISGIPLHPLVVHAAVVLAPVAALAAIAYAVLPRGRAWLRHAAAVVAVGAAASVQLAAMTGDSLASTLGGANPLVQDHEAWAGRLQAATWVLAGVALLAWWALPVRGVRGGQGGQAVATVLGVVLALVAATVLVLVVLTGHSGAEAVWKGVGG</sequence>
<keyword evidence="1" id="KW-1133">Transmembrane helix</keyword>
<keyword evidence="1" id="KW-0472">Membrane</keyword>
<proteinExistence type="predicted"/>
<feature type="domain" description="DUF2231" evidence="2">
    <location>
        <begin position="5"/>
        <end position="150"/>
    </location>
</feature>
<dbReference type="RefSeq" id="WP_188782493.1">
    <property type="nucleotide sequence ID" value="NZ_BMNI01000001.1"/>
</dbReference>
<name>A0ABQ2N879_9ACTN</name>
<keyword evidence="4" id="KW-1185">Reference proteome</keyword>
<evidence type="ECO:0000259" key="2">
    <source>
        <dbReference type="Pfam" id="PF09990"/>
    </source>
</evidence>
<evidence type="ECO:0000256" key="1">
    <source>
        <dbReference type="SAM" id="Phobius"/>
    </source>
</evidence>
<dbReference type="Pfam" id="PF09990">
    <property type="entry name" value="DUF2231"/>
    <property type="match status" value="1"/>
</dbReference>
<protein>
    <recommendedName>
        <fullName evidence="2">DUF2231 domain-containing protein</fullName>
    </recommendedName>
</protein>
<evidence type="ECO:0000313" key="4">
    <source>
        <dbReference type="Proteomes" id="UP000655410"/>
    </source>
</evidence>
<reference evidence="4" key="1">
    <citation type="journal article" date="2019" name="Int. J. Syst. Evol. Microbiol.">
        <title>The Global Catalogue of Microorganisms (GCM) 10K type strain sequencing project: providing services to taxonomists for standard genome sequencing and annotation.</title>
        <authorList>
            <consortium name="The Broad Institute Genomics Platform"/>
            <consortium name="The Broad Institute Genome Sequencing Center for Infectious Disease"/>
            <person name="Wu L."/>
            <person name="Ma J."/>
        </authorList>
    </citation>
    <scope>NUCLEOTIDE SEQUENCE [LARGE SCALE GENOMIC DNA]</scope>
    <source>
        <strain evidence="4">CGMCC 4.7371</strain>
    </source>
</reference>
<feature type="transmembrane region" description="Helical" evidence="1">
    <location>
        <begin position="12"/>
        <end position="33"/>
    </location>
</feature>
<keyword evidence="1" id="KW-0812">Transmembrane</keyword>
<comment type="caution">
    <text evidence="3">The sequence shown here is derived from an EMBL/GenBank/DDBJ whole genome shotgun (WGS) entry which is preliminary data.</text>
</comment>
<dbReference type="Proteomes" id="UP000655410">
    <property type="component" value="Unassembled WGS sequence"/>
</dbReference>
<feature type="transmembrane region" description="Helical" evidence="1">
    <location>
        <begin position="82"/>
        <end position="104"/>
    </location>
</feature>
<evidence type="ECO:0000313" key="3">
    <source>
        <dbReference type="EMBL" id="GGO85671.1"/>
    </source>
</evidence>